<comment type="caution">
    <text evidence="1">The sequence shown here is derived from an EMBL/GenBank/DDBJ whole genome shotgun (WGS) entry which is preliminary data.</text>
</comment>
<dbReference type="EMBL" id="LLXX01000143">
    <property type="protein sequence ID" value="KRR03112.1"/>
    <property type="molecule type" value="Genomic_DNA"/>
</dbReference>
<reference evidence="1 2" key="1">
    <citation type="submission" date="2014-03" db="EMBL/GenBank/DDBJ databases">
        <title>Bradyrhizobium valentinum sp. nov., isolated from effective nodules of Lupinus mariae-josephae, a lupine endemic of basic-lime soils in Eastern Spain.</title>
        <authorList>
            <person name="Duran D."/>
            <person name="Rey L."/>
            <person name="Navarro A."/>
            <person name="Busquets A."/>
            <person name="Imperial J."/>
            <person name="Ruiz-Argueso T."/>
        </authorList>
    </citation>
    <scope>NUCLEOTIDE SEQUENCE [LARGE SCALE GENOMIC DNA]</scope>
    <source>
        <strain evidence="1 2">LmjM3</strain>
    </source>
</reference>
<evidence type="ECO:0000313" key="1">
    <source>
        <dbReference type="EMBL" id="KRR03112.1"/>
    </source>
</evidence>
<keyword evidence="2" id="KW-1185">Reference proteome</keyword>
<name>A0A0R3L5C9_9BRAD</name>
<sequence length="64" mass="6669">MHGWDLRSAIVDPSRIESLIADGAVTIIDDGLSISDGAEFLVPSVASAFDAHLAHSVATHSRAV</sequence>
<evidence type="ECO:0000313" key="2">
    <source>
        <dbReference type="Proteomes" id="UP000051913"/>
    </source>
</evidence>
<gene>
    <name evidence="1" type="ORF">CP49_03965</name>
</gene>
<dbReference type="AlphaFoldDB" id="A0A0R3L5C9"/>
<organism evidence="1 2">
    <name type="scientific">Bradyrhizobium valentinum</name>
    <dbReference type="NCBI Taxonomy" id="1518501"/>
    <lineage>
        <taxon>Bacteria</taxon>
        <taxon>Pseudomonadati</taxon>
        <taxon>Pseudomonadota</taxon>
        <taxon>Alphaproteobacteria</taxon>
        <taxon>Hyphomicrobiales</taxon>
        <taxon>Nitrobacteraceae</taxon>
        <taxon>Bradyrhizobium</taxon>
    </lineage>
</organism>
<accession>A0A0R3L5C9</accession>
<proteinExistence type="predicted"/>
<dbReference type="STRING" id="1518501.CQ10_09550"/>
<dbReference type="Gene3D" id="1.10.10.920">
    <property type="match status" value="1"/>
</dbReference>
<protein>
    <submittedName>
        <fullName evidence="1">Uncharacterized protein</fullName>
    </submittedName>
</protein>
<dbReference type="Proteomes" id="UP000051913">
    <property type="component" value="Unassembled WGS sequence"/>
</dbReference>